<accession>G5JAX4</accession>
<dbReference type="EMBL" id="AESD01000683">
    <property type="protein sequence ID" value="EHJ10692.1"/>
    <property type="molecule type" value="Genomic_DNA"/>
</dbReference>
<organism evidence="1 2">
    <name type="scientific">Crocosphaera watsonii WH 0003</name>
    <dbReference type="NCBI Taxonomy" id="423471"/>
    <lineage>
        <taxon>Bacteria</taxon>
        <taxon>Bacillati</taxon>
        <taxon>Cyanobacteriota</taxon>
        <taxon>Cyanophyceae</taxon>
        <taxon>Oscillatoriophycideae</taxon>
        <taxon>Chroococcales</taxon>
        <taxon>Aphanothecaceae</taxon>
        <taxon>Crocosphaera</taxon>
    </lineage>
</organism>
<dbReference type="AlphaFoldDB" id="G5JAX4"/>
<dbReference type="PATRIC" id="fig|423471.3.peg.4293"/>
<dbReference type="RefSeq" id="WP_007303193.1">
    <property type="nucleotide sequence ID" value="NZ_AESD01000683.1"/>
</dbReference>
<gene>
    <name evidence="1" type="ORF">CWATWH0003_4585</name>
</gene>
<dbReference type="Proteomes" id="UP000003477">
    <property type="component" value="Unassembled WGS sequence"/>
</dbReference>
<proteinExistence type="predicted"/>
<sequence>MLKIIQSPTTYTIDVIKEEAAKLVRERILHQRQAIYTLCKYIPAREWPGVECELERHDFLLRDSIIDLLSKEEWRD</sequence>
<name>G5JAX4_CROWT</name>
<protein>
    <recommendedName>
        <fullName evidence="3">DUF4327 domain-containing protein</fullName>
    </recommendedName>
</protein>
<evidence type="ECO:0000313" key="2">
    <source>
        <dbReference type="Proteomes" id="UP000003477"/>
    </source>
</evidence>
<dbReference type="InterPro" id="IPR025477">
    <property type="entry name" value="DUF4327"/>
</dbReference>
<comment type="caution">
    <text evidence="1">The sequence shown here is derived from an EMBL/GenBank/DDBJ whole genome shotgun (WGS) entry which is preliminary data.</text>
</comment>
<evidence type="ECO:0000313" key="1">
    <source>
        <dbReference type="EMBL" id="EHJ10692.1"/>
    </source>
</evidence>
<dbReference type="GeneID" id="88767993"/>
<evidence type="ECO:0008006" key="3">
    <source>
        <dbReference type="Google" id="ProtNLM"/>
    </source>
</evidence>
<dbReference type="Pfam" id="PF14217">
    <property type="entry name" value="DUF4327"/>
    <property type="match status" value="1"/>
</dbReference>
<reference evidence="1 2" key="1">
    <citation type="journal article" date="2011" name="Front. Microbiol.">
        <title>Two Strains of Crocosphaera watsonii with Highly Conserved Genomes are Distinguished by Strain-Specific Features.</title>
        <authorList>
            <person name="Bench S.R."/>
            <person name="Ilikchyan I.N."/>
            <person name="Tripp H.J."/>
            <person name="Zehr J.P."/>
        </authorList>
    </citation>
    <scope>NUCLEOTIDE SEQUENCE [LARGE SCALE GENOMIC DNA]</scope>
    <source>
        <strain evidence="1 2">WH 0003</strain>
    </source>
</reference>